<evidence type="ECO:0000313" key="7">
    <source>
        <dbReference type="EMBL" id="GAA2588191.1"/>
    </source>
</evidence>
<dbReference type="SUPFAM" id="SSF48256">
    <property type="entry name" value="Citrate synthase"/>
    <property type="match status" value="1"/>
</dbReference>
<dbReference type="Pfam" id="PF12728">
    <property type="entry name" value="HTH_17"/>
    <property type="match status" value="1"/>
</dbReference>
<evidence type="ECO:0000313" key="8">
    <source>
        <dbReference type="Proteomes" id="UP001501509"/>
    </source>
</evidence>
<evidence type="ECO:0000256" key="3">
    <source>
        <dbReference type="ARBA" id="ARBA00012972"/>
    </source>
</evidence>
<dbReference type="PRINTS" id="PR00143">
    <property type="entry name" value="CITRTSNTHASE"/>
</dbReference>
<dbReference type="PANTHER" id="PTHR11739:SF4">
    <property type="entry name" value="CITRATE SYNTHASE, PEROXISOMAL"/>
    <property type="match status" value="1"/>
</dbReference>
<dbReference type="InterPro" id="IPR002020">
    <property type="entry name" value="Citrate_synthase"/>
</dbReference>
<dbReference type="Gene3D" id="1.10.230.10">
    <property type="entry name" value="Cytochrome P450-Terp, domain 2"/>
    <property type="match status" value="1"/>
</dbReference>
<dbReference type="Pfam" id="PF00285">
    <property type="entry name" value="Citrate_synt"/>
    <property type="match status" value="1"/>
</dbReference>
<dbReference type="InterPro" id="IPR036969">
    <property type="entry name" value="Citrate_synthase_sf"/>
</dbReference>
<sequence>MGEWIDAVAAAERLGVKPATLYAYVSRGVLRRRRDADGRRSLFDAEEIEELARRGRPRRPPSPTELEIESAITALGPDRHYYRGRDATELATTSTFEEVAGWLWTGEHDPAARAPGEGRPGEGRPGETWRAPSDGLAAAVGAQSGLPADVLPLDRLQVITMALAAADPLRFQLDRDGVLATARALIAGLVDALPTATAGAGADGSIAGRLWGALSERPPEPGLLRVLGAALVLLADHELAASTLAARIAASVRADPYAVVAVGLGTVGGPLHGGASFGAERLFAEIGEPGRAGRVIGELLRAGQRVPGFGHSVYKSGDRRATVLFDLVRDVAPDHPRLAVADAVRAEAARRRLPEPNVDLALATLTSVAGMPPGSGEAIFAVARTAGWLAHAIEEYGRAGPLRPRAVYTGPPLPAAKGRAR</sequence>
<gene>
    <name evidence="7" type="ORF">GCM10010411_21350</name>
</gene>
<dbReference type="EC" id="2.3.3.16" evidence="3"/>
<dbReference type="Gene3D" id="1.10.580.10">
    <property type="entry name" value="Citrate Synthase, domain 1"/>
    <property type="match status" value="1"/>
</dbReference>
<dbReference type="PANTHER" id="PTHR11739">
    <property type="entry name" value="CITRATE SYNTHASE"/>
    <property type="match status" value="1"/>
</dbReference>
<comment type="similarity">
    <text evidence="2">Belongs to the citrate synthase family.</text>
</comment>
<comment type="caution">
    <text evidence="7">The sequence shown here is derived from an EMBL/GenBank/DDBJ whole genome shotgun (WGS) entry which is preliminary data.</text>
</comment>
<evidence type="ECO:0000256" key="5">
    <source>
        <dbReference type="SAM" id="MobiDB-lite"/>
    </source>
</evidence>
<feature type="region of interest" description="Disordered" evidence="5">
    <location>
        <begin position="108"/>
        <end position="132"/>
    </location>
</feature>
<evidence type="ECO:0000256" key="4">
    <source>
        <dbReference type="ARBA" id="ARBA00022679"/>
    </source>
</evidence>
<evidence type="ECO:0000256" key="1">
    <source>
        <dbReference type="ARBA" id="ARBA00005163"/>
    </source>
</evidence>
<evidence type="ECO:0000259" key="6">
    <source>
        <dbReference type="Pfam" id="PF12728"/>
    </source>
</evidence>
<comment type="pathway">
    <text evidence="1">Carbohydrate metabolism; tricarboxylic acid cycle.</text>
</comment>
<dbReference type="EMBL" id="BAAATD010000002">
    <property type="protein sequence ID" value="GAA2588191.1"/>
    <property type="molecule type" value="Genomic_DNA"/>
</dbReference>
<dbReference type="InterPro" id="IPR009061">
    <property type="entry name" value="DNA-bd_dom_put_sf"/>
</dbReference>
<dbReference type="Proteomes" id="UP001501509">
    <property type="component" value="Unassembled WGS sequence"/>
</dbReference>
<feature type="domain" description="Helix-turn-helix" evidence="6">
    <location>
        <begin position="10"/>
        <end position="55"/>
    </location>
</feature>
<organism evidence="7 8">
    <name type="scientific">Actinomadura fulvescens</name>
    <dbReference type="NCBI Taxonomy" id="46160"/>
    <lineage>
        <taxon>Bacteria</taxon>
        <taxon>Bacillati</taxon>
        <taxon>Actinomycetota</taxon>
        <taxon>Actinomycetes</taxon>
        <taxon>Streptosporangiales</taxon>
        <taxon>Thermomonosporaceae</taxon>
        <taxon>Actinomadura</taxon>
    </lineage>
</organism>
<keyword evidence="8" id="KW-1185">Reference proteome</keyword>
<keyword evidence="4" id="KW-0808">Transferase</keyword>
<accession>A0ABN3PJW6</accession>
<dbReference type="InterPro" id="IPR016143">
    <property type="entry name" value="Citrate_synth-like_sm_a-sub"/>
</dbReference>
<evidence type="ECO:0000256" key="2">
    <source>
        <dbReference type="ARBA" id="ARBA00010566"/>
    </source>
</evidence>
<protein>
    <recommendedName>
        <fullName evidence="3">citrate synthase (unknown stereospecificity)</fullName>
        <ecNumber evidence="3">2.3.3.16</ecNumber>
    </recommendedName>
</protein>
<name>A0ABN3PJW6_9ACTN</name>
<dbReference type="SUPFAM" id="SSF46955">
    <property type="entry name" value="Putative DNA-binding domain"/>
    <property type="match status" value="1"/>
</dbReference>
<dbReference type="RefSeq" id="WP_344540092.1">
    <property type="nucleotide sequence ID" value="NZ_BAAATD010000002.1"/>
</dbReference>
<dbReference type="InterPro" id="IPR041657">
    <property type="entry name" value="HTH_17"/>
</dbReference>
<dbReference type="Gene3D" id="1.10.1660.10">
    <property type="match status" value="1"/>
</dbReference>
<proteinExistence type="inferred from homology"/>
<reference evidence="7 8" key="1">
    <citation type="journal article" date="2019" name="Int. J. Syst. Evol. Microbiol.">
        <title>The Global Catalogue of Microorganisms (GCM) 10K type strain sequencing project: providing services to taxonomists for standard genome sequencing and annotation.</title>
        <authorList>
            <consortium name="The Broad Institute Genomics Platform"/>
            <consortium name="The Broad Institute Genome Sequencing Center for Infectious Disease"/>
            <person name="Wu L."/>
            <person name="Ma J."/>
        </authorList>
    </citation>
    <scope>NUCLEOTIDE SEQUENCE [LARGE SCALE GENOMIC DNA]</scope>
    <source>
        <strain evidence="7 8">JCM 6833</strain>
    </source>
</reference>
<dbReference type="InterPro" id="IPR016142">
    <property type="entry name" value="Citrate_synth-like_lrg_a-sub"/>
</dbReference>